<name>A0A5J4WBH1_9EUKA</name>
<evidence type="ECO:0000313" key="2">
    <source>
        <dbReference type="Proteomes" id="UP000324800"/>
    </source>
</evidence>
<sequence length="152" mass="17415">MGRKDGAKSCNDEDEEFSNILDGEQNQFVVNALSIPLNSGEYYKIAYGCYTLFYYYYYSYCGNDYYDRGNNEDGTDEEDIYEDGNEVEGNDDERCVVFKIASYSGLLSPDDSVEQAYELDPVDIIVCGVDGKEGEFDVYWELSSEWKEDFGE</sequence>
<evidence type="ECO:0000313" key="1">
    <source>
        <dbReference type="EMBL" id="KAA6392150.1"/>
    </source>
</evidence>
<dbReference type="EMBL" id="SNRW01002642">
    <property type="protein sequence ID" value="KAA6392150.1"/>
    <property type="molecule type" value="Genomic_DNA"/>
</dbReference>
<dbReference type="AlphaFoldDB" id="A0A5J4WBH1"/>
<dbReference type="Proteomes" id="UP000324800">
    <property type="component" value="Unassembled WGS sequence"/>
</dbReference>
<organism evidence="1 2">
    <name type="scientific">Streblomastix strix</name>
    <dbReference type="NCBI Taxonomy" id="222440"/>
    <lineage>
        <taxon>Eukaryota</taxon>
        <taxon>Metamonada</taxon>
        <taxon>Preaxostyla</taxon>
        <taxon>Oxymonadida</taxon>
        <taxon>Streblomastigidae</taxon>
        <taxon>Streblomastix</taxon>
    </lineage>
</organism>
<proteinExistence type="predicted"/>
<gene>
    <name evidence="1" type="ORF">EZS28_012322</name>
</gene>
<protein>
    <submittedName>
        <fullName evidence="1">Uncharacterized protein</fullName>
    </submittedName>
</protein>
<comment type="caution">
    <text evidence="1">The sequence shown here is derived from an EMBL/GenBank/DDBJ whole genome shotgun (WGS) entry which is preliminary data.</text>
</comment>
<reference evidence="1 2" key="1">
    <citation type="submission" date="2019-03" db="EMBL/GenBank/DDBJ databases">
        <title>Single cell metagenomics reveals metabolic interactions within the superorganism composed of flagellate Streblomastix strix and complex community of Bacteroidetes bacteria on its surface.</title>
        <authorList>
            <person name="Treitli S.C."/>
            <person name="Kolisko M."/>
            <person name="Husnik F."/>
            <person name="Keeling P."/>
            <person name="Hampl V."/>
        </authorList>
    </citation>
    <scope>NUCLEOTIDE SEQUENCE [LARGE SCALE GENOMIC DNA]</scope>
    <source>
        <strain evidence="1">ST1C</strain>
    </source>
</reference>
<accession>A0A5J4WBH1</accession>